<keyword evidence="1" id="KW-1133">Transmembrane helix</keyword>
<evidence type="ECO:0000256" key="1">
    <source>
        <dbReference type="SAM" id="Phobius"/>
    </source>
</evidence>
<feature type="transmembrane region" description="Helical" evidence="1">
    <location>
        <begin position="271"/>
        <end position="290"/>
    </location>
</feature>
<dbReference type="InterPro" id="IPR025178">
    <property type="entry name" value="Lnb_N"/>
</dbReference>
<evidence type="ECO:0000313" key="5">
    <source>
        <dbReference type="Proteomes" id="UP000254263"/>
    </source>
</evidence>
<accession>A0A379DJ52</accession>
<name>A0A379DJ52_9PORP</name>
<feature type="domain" description="Lnb-like transmembrane" evidence="3">
    <location>
        <begin position="270"/>
        <end position="404"/>
    </location>
</feature>
<evidence type="ECO:0000259" key="2">
    <source>
        <dbReference type="Pfam" id="PF13387"/>
    </source>
</evidence>
<dbReference type="Pfam" id="PF25221">
    <property type="entry name" value="5TMH_Lnb"/>
    <property type="match status" value="1"/>
</dbReference>
<feature type="transmembrane region" description="Helical" evidence="1">
    <location>
        <begin position="332"/>
        <end position="351"/>
    </location>
</feature>
<evidence type="ECO:0000313" key="4">
    <source>
        <dbReference type="EMBL" id="SUB78182.1"/>
    </source>
</evidence>
<organism evidence="4 5">
    <name type="scientific">Porphyromonas macacae</name>
    <dbReference type="NCBI Taxonomy" id="28115"/>
    <lineage>
        <taxon>Bacteria</taxon>
        <taxon>Pseudomonadati</taxon>
        <taxon>Bacteroidota</taxon>
        <taxon>Bacteroidia</taxon>
        <taxon>Bacteroidales</taxon>
        <taxon>Porphyromonadaceae</taxon>
        <taxon>Porphyromonas</taxon>
    </lineage>
</organism>
<dbReference type="EMBL" id="UGTI01000001">
    <property type="protein sequence ID" value="SUB78182.1"/>
    <property type="molecule type" value="Genomic_DNA"/>
</dbReference>
<feature type="transmembrane region" description="Helical" evidence="1">
    <location>
        <begin position="358"/>
        <end position="379"/>
    </location>
</feature>
<gene>
    <name evidence="4" type="ORF">NCTC13100_01335</name>
</gene>
<keyword evidence="1" id="KW-0472">Membrane</keyword>
<dbReference type="Pfam" id="PF13387">
    <property type="entry name" value="Lnb_N"/>
    <property type="match status" value="1"/>
</dbReference>
<feature type="transmembrane region" description="Helical" evidence="1">
    <location>
        <begin position="385"/>
        <end position="403"/>
    </location>
</feature>
<dbReference type="AlphaFoldDB" id="A0A379DJ52"/>
<dbReference type="Proteomes" id="UP000254263">
    <property type="component" value="Unassembled WGS sequence"/>
</dbReference>
<feature type="transmembrane region" description="Helical" evidence="1">
    <location>
        <begin position="302"/>
        <end position="326"/>
    </location>
</feature>
<dbReference type="InterPro" id="IPR057436">
    <property type="entry name" value="5TMH_Lnb"/>
</dbReference>
<protein>
    <submittedName>
        <fullName evidence="4">Uncharacterized protein</fullName>
    </submittedName>
</protein>
<sequence length="417" mass="48407">MTKRKVKYFTLVFGILFYIVANYRAYAGNYGLPDSLSRDAVMSIVLATPVEDEVYTVYGHAAFRVTDIRQNLDVTFNYGIFSFDEGFIWRFVKGETDYIVLPVATSDYMSEYMMRGSNVTELILNMTVEEQTRAWNYLLWNIKKENRTYRYNFFYDNCSTRPVEIFLQSVDVDKIKFNSEEEKPVSWRDLINEAERKQPWLLFGTDLALGAPTDRKASKRMQLFLPKKVVEYLPSATVLTKKGEERTIVSEVIEHKTSVISKESDSIWDNFLTPFTVFSLLLILLLIFCFRDIKLKRCSFIIDYILLFSAGVGGLILFFLMFISVHPHTVPNYNFIVLHPFHLVLGIPMVASGINKAYYYHFVNFVVLIAFCAMAWFLPQHFNQAMIPVTLILTVLSACRIFIIRAQRKQIAKSQIK</sequence>
<proteinExistence type="predicted"/>
<keyword evidence="1" id="KW-0812">Transmembrane</keyword>
<reference evidence="4 5" key="1">
    <citation type="submission" date="2018-06" db="EMBL/GenBank/DDBJ databases">
        <authorList>
            <consortium name="Pathogen Informatics"/>
            <person name="Doyle S."/>
        </authorList>
    </citation>
    <scope>NUCLEOTIDE SEQUENCE [LARGE SCALE GENOMIC DNA]</scope>
    <source>
        <strain evidence="4 5">NCTC13100</strain>
    </source>
</reference>
<evidence type="ECO:0000259" key="3">
    <source>
        <dbReference type="Pfam" id="PF25221"/>
    </source>
</evidence>
<feature type="domain" description="Lnb N-terminal periplasmic" evidence="2">
    <location>
        <begin position="42"/>
        <end position="192"/>
    </location>
</feature>